<dbReference type="Gene3D" id="1.25.10.10">
    <property type="entry name" value="Leucine-rich Repeat Variant"/>
    <property type="match status" value="1"/>
</dbReference>
<dbReference type="InterPro" id="IPR050611">
    <property type="entry name" value="ABCF"/>
</dbReference>
<dbReference type="UniPathway" id="UPA00345"/>
<dbReference type="Gene3D" id="2.40.50.990">
    <property type="match status" value="1"/>
</dbReference>
<evidence type="ECO:0000256" key="11">
    <source>
        <dbReference type="SAM" id="Coils"/>
    </source>
</evidence>
<dbReference type="CDD" id="cd03221">
    <property type="entry name" value="ABCF_EF-3"/>
    <property type="match status" value="1"/>
</dbReference>
<evidence type="ECO:0000256" key="5">
    <source>
        <dbReference type="ARBA" id="ARBA00022737"/>
    </source>
</evidence>
<dbReference type="InterPro" id="IPR027417">
    <property type="entry name" value="P-loop_NTPase"/>
</dbReference>
<keyword evidence="9" id="KW-0648">Protein biosynthesis</keyword>
<dbReference type="InterPro" id="IPR003593">
    <property type="entry name" value="AAA+_ATPase"/>
</dbReference>
<evidence type="ECO:0000256" key="6">
    <source>
        <dbReference type="ARBA" id="ARBA00022741"/>
    </source>
</evidence>
<comment type="subcellular location">
    <subcellularLocation>
        <location evidence="1">Cytoplasm</location>
    </subcellularLocation>
</comment>
<keyword evidence="5" id="KW-0677">Repeat</keyword>
<dbReference type="AlphaFoldDB" id="A0A6C0DP80"/>
<feature type="coiled-coil region" evidence="11">
    <location>
        <begin position="907"/>
        <end position="968"/>
    </location>
</feature>
<sequence>MENFDLTTLDLDAKIQLLETGYETYMEPAFVSAFDSALPFAGDSKLTDKVHQFGSLLIQKVNPYCFTRLSESMFHGFTSIKWQVKHMSLVLLGVFAKTHPLQTAQHMPEIMKQLIDISSDPKKEVKTQVAATFLDVGKTIENVDIQHLVPAVISAYMNPSQDTQTALDALVSTPFVNDIDIPTLGFLAPLLTKSMRERKMVYQRRAAVVIETLMKLLKNPVYAKIFYPILEPVLTKGYEEIAEVEIRNVCLNSRNVLTAVYNLGLNKSLDNFTIDNCRETFSKYIEVAKDGSDHSSYAHVLIDHSISLVWNLVIHEMKEDALWKSCMEPYLKYVITDDEKCATAISEIKNVILQTIIVEEYNPEDDEENLCDCMFSLAYGTRVLLHQTPFKVKIGRKYGLVGPNGAGKSTLMKAIANKNLQEFPEDLKSVYVEHDIQGNNDDTSVLEYVAKDTKIVDMGISNAEITDGLKNVGFEENMIHGPVTALSGGWRMKLALTRAMLLNPDMLLLDEPTNHLDQFAVKWLVNYLKNLTRTTCLIVSHDTRFLDDVCTNIMHYENLKLKSYRGNLSDFVKQKPEAKQYYELTNENVSFQFPEPGPLEGVKSLTKAVLKMKNSYFQYPTALKPQLVDVSIQVSMASRVAIVGVNGAGKSTLIKILVGELEPNRGIIERHPNVRVAYVAQHAFHHIEHHLDKTPVEYIMWRYRAGFDKEQTNKDSLTLTPEELEAIQKKAKENKYMVISELLARRTGKRENEYECKSESEITQWFTKNELIQMGYEKMAKEFDEKLAMENMLGQRKLTTGEIQKHLDNFGLEPQFAQHSKIGMLSGGQKVKIVLGACMWNLPHVVILDEPTNFLDRDSLGALTGAIKTFKGGLLLISHNEEFYREICPEKWLLDSGNLSVFGSEWMEEVEKARKKAEKDKAKTLNLEEAEDKFDSLGNKIEVVPEKKELSRADKKRLLKQKKDMEKQGLDTYEIDLLLGVDGVE</sequence>
<evidence type="ECO:0000259" key="12">
    <source>
        <dbReference type="PROSITE" id="PS50893"/>
    </source>
</evidence>
<evidence type="ECO:0000256" key="10">
    <source>
        <dbReference type="ARBA" id="ARBA00049360"/>
    </source>
</evidence>
<evidence type="ECO:0000256" key="2">
    <source>
        <dbReference type="ARBA" id="ARBA00004815"/>
    </source>
</evidence>
<dbReference type="GO" id="GO:0016887">
    <property type="term" value="F:ATP hydrolysis activity"/>
    <property type="evidence" value="ECO:0007669"/>
    <property type="project" value="InterPro"/>
</dbReference>
<dbReference type="PANTHER" id="PTHR19211:SF5">
    <property type="entry name" value="ELONGATION FACTOR 3A-RELATED"/>
    <property type="match status" value="1"/>
</dbReference>
<organism evidence="13">
    <name type="scientific">viral metagenome</name>
    <dbReference type="NCBI Taxonomy" id="1070528"/>
    <lineage>
        <taxon>unclassified sequences</taxon>
        <taxon>metagenomes</taxon>
        <taxon>organismal metagenomes</taxon>
    </lineage>
</organism>
<dbReference type="InterPro" id="IPR003439">
    <property type="entry name" value="ABC_transporter-like_ATP-bd"/>
</dbReference>
<evidence type="ECO:0000256" key="9">
    <source>
        <dbReference type="ARBA" id="ARBA00022917"/>
    </source>
</evidence>
<dbReference type="GO" id="GO:0005737">
    <property type="term" value="C:cytoplasm"/>
    <property type="evidence" value="ECO:0007669"/>
    <property type="project" value="UniProtKB-SubCell"/>
</dbReference>
<keyword evidence="7" id="KW-0251">Elongation factor</keyword>
<evidence type="ECO:0000256" key="7">
    <source>
        <dbReference type="ARBA" id="ARBA00022768"/>
    </source>
</evidence>
<dbReference type="InterPro" id="IPR047038">
    <property type="entry name" value="eEF3_chromodomain-like_sf"/>
</dbReference>
<evidence type="ECO:0000313" key="13">
    <source>
        <dbReference type="EMBL" id="QHT18132.1"/>
    </source>
</evidence>
<dbReference type="InterPro" id="IPR016024">
    <property type="entry name" value="ARM-type_fold"/>
</dbReference>
<keyword evidence="8" id="KW-0067">ATP-binding</keyword>
<dbReference type="InterPro" id="IPR017871">
    <property type="entry name" value="ABC_transporter-like_CS"/>
</dbReference>
<reference evidence="13" key="1">
    <citation type="journal article" date="2020" name="Nature">
        <title>Giant virus diversity and host interactions through global metagenomics.</title>
        <authorList>
            <person name="Schulz F."/>
            <person name="Roux S."/>
            <person name="Paez-Espino D."/>
            <person name="Jungbluth S."/>
            <person name="Walsh D.A."/>
            <person name="Denef V.J."/>
            <person name="McMahon K.D."/>
            <person name="Konstantinidis K.T."/>
            <person name="Eloe-Fadrosh E.A."/>
            <person name="Kyrpides N.C."/>
            <person name="Woyke T."/>
        </authorList>
    </citation>
    <scope>NUCLEOTIDE SEQUENCE</scope>
    <source>
        <strain evidence="13">GVMAG-M-3300023174-3</strain>
    </source>
</reference>
<dbReference type="GO" id="GO:0005524">
    <property type="term" value="F:ATP binding"/>
    <property type="evidence" value="ECO:0007669"/>
    <property type="project" value="UniProtKB-KW"/>
</dbReference>
<comment type="catalytic activity">
    <reaction evidence="10">
        <text>ATP + H2O = ADP + phosphate + H(+)</text>
        <dbReference type="Rhea" id="RHEA:13065"/>
        <dbReference type="ChEBI" id="CHEBI:15377"/>
        <dbReference type="ChEBI" id="CHEBI:15378"/>
        <dbReference type="ChEBI" id="CHEBI:30616"/>
        <dbReference type="ChEBI" id="CHEBI:43474"/>
        <dbReference type="ChEBI" id="CHEBI:456216"/>
    </reaction>
</comment>
<keyword evidence="6" id="KW-0547">Nucleotide-binding</keyword>
<dbReference type="PANTHER" id="PTHR19211">
    <property type="entry name" value="ATP-BINDING TRANSPORT PROTEIN-RELATED"/>
    <property type="match status" value="1"/>
</dbReference>
<dbReference type="SUPFAM" id="SSF52540">
    <property type="entry name" value="P-loop containing nucleoside triphosphate hydrolases"/>
    <property type="match status" value="2"/>
</dbReference>
<dbReference type="InterPro" id="IPR011989">
    <property type="entry name" value="ARM-like"/>
</dbReference>
<dbReference type="Pfam" id="PF00005">
    <property type="entry name" value="ABC_tran"/>
    <property type="match status" value="2"/>
</dbReference>
<keyword evidence="11" id="KW-0175">Coiled coil</keyword>
<dbReference type="Pfam" id="PF24987">
    <property type="entry name" value="HEAT_EF3_N"/>
    <property type="match status" value="1"/>
</dbReference>
<comment type="similarity">
    <text evidence="3">Belongs to the ABC transporter superfamily. ABCF family. EF3 subfamily.</text>
</comment>
<name>A0A6C0DP80_9ZZZZ</name>
<accession>A0A6C0DP80</accession>
<dbReference type="EMBL" id="MN739648">
    <property type="protein sequence ID" value="QHT18132.1"/>
    <property type="molecule type" value="Genomic_DNA"/>
</dbReference>
<evidence type="ECO:0000256" key="8">
    <source>
        <dbReference type="ARBA" id="ARBA00022840"/>
    </source>
</evidence>
<dbReference type="Gene3D" id="3.40.50.300">
    <property type="entry name" value="P-loop containing nucleotide triphosphate hydrolases"/>
    <property type="match status" value="2"/>
</dbReference>
<keyword evidence="4" id="KW-0963">Cytoplasm</keyword>
<feature type="domain" description="ABC transporter" evidence="12">
    <location>
        <begin position="610"/>
        <end position="921"/>
    </location>
</feature>
<dbReference type="Pfam" id="PF24984">
    <property type="entry name" value="HEAT_EF3_GNC1"/>
    <property type="match status" value="1"/>
</dbReference>
<evidence type="ECO:0000256" key="4">
    <source>
        <dbReference type="ARBA" id="ARBA00022490"/>
    </source>
</evidence>
<dbReference type="PROSITE" id="PS00211">
    <property type="entry name" value="ABC_TRANSPORTER_1"/>
    <property type="match status" value="1"/>
</dbReference>
<proteinExistence type="inferred from homology"/>
<evidence type="ECO:0000256" key="1">
    <source>
        <dbReference type="ARBA" id="ARBA00004496"/>
    </source>
</evidence>
<comment type="pathway">
    <text evidence="2">Protein biosynthesis; polypeptide chain elongation.</text>
</comment>
<feature type="domain" description="ABC transporter" evidence="12">
    <location>
        <begin position="368"/>
        <end position="583"/>
    </location>
</feature>
<dbReference type="SMART" id="SM00382">
    <property type="entry name" value="AAA"/>
    <property type="match status" value="2"/>
</dbReference>
<dbReference type="SUPFAM" id="SSF48371">
    <property type="entry name" value="ARM repeat"/>
    <property type="match status" value="1"/>
</dbReference>
<dbReference type="GO" id="GO:0003746">
    <property type="term" value="F:translation elongation factor activity"/>
    <property type="evidence" value="ECO:0007669"/>
    <property type="project" value="UniProtKB-KW"/>
</dbReference>
<protein>
    <recommendedName>
        <fullName evidence="12">ABC transporter domain-containing protein</fullName>
    </recommendedName>
</protein>
<dbReference type="FunFam" id="3.40.50.300:FF:000193">
    <property type="entry name" value="Probable Elongation factor 3"/>
    <property type="match status" value="1"/>
</dbReference>
<dbReference type="PROSITE" id="PS50893">
    <property type="entry name" value="ABC_TRANSPORTER_2"/>
    <property type="match status" value="2"/>
</dbReference>
<evidence type="ECO:0000256" key="3">
    <source>
        <dbReference type="ARBA" id="ARBA00011054"/>
    </source>
</evidence>